<protein>
    <recommendedName>
        <fullName evidence="4">rRNA-processing protein FYV7</fullName>
    </recommendedName>
</protein>
<feature type="region of interest" description="Disordered" evidence="1">
    <location>
        <begin position="1"/>
        <end position="27"/>
    </location>
</feature>
<dbReference type="EMBL" id="LODT01000042">
    <property type="protein sequence ID" value="KYQ89074.1"/>
    <property type="molecule type" value="Genomic_DNA"/>
</dbReference>
<feature type="region of interest" description="Disordered" evidence="1">
    <location>
        <begin position="217"/>
        <end position="240"/>
    </location>
</feature>
<feature type="compositionally biased region" description="Basic and acidic residues" evidence="1">
    <location>
        <begin position="153"/>
        <end position="177"/>
    </location>
</feature>
<dbReference type="AlphaFoldDB" id="A0A151Z5J9"/>
<feature type="compositionally biased region" description="Basic residues" evidence="1">
    <location>
        <begin position="107"/>
        <end position="118"/>
    </location>
</feature>
<evidence type="ECO:0000256" key="1">
    <source>
        <dbReference type="SAM" id="MobiDB-lite"/>
    </source>
</evidence>
<dbReference type="OrthoDB" id="21300at2759"/>
<proteinExistence type="predicted"/>
<dbReference type="STRING" id="361077.A0A151Z5J9"/>
<feature type="compositionally biased region" description="Acidic residues" evidence="1">
    <location>
        <begin position="133"/>
        <end position="144"/>
    </location>
</feature>
<organism evidence="2 3">
    <name type="scientific">Tieghemostelium lacteum</name>
    <name type="common">Slime mold</name>
    <name type="synonym">Dictyostelium lacteum</name>
    <dbReference type="NCBI Taxonomy" id="361077"/>
    <lineage>
        <taxon>Eukaryota</taxon>
        <taxon>Amoebozoa</taxon>
        <taxon>Evosea</taxon>
        <taxon>Eumycetozoa</taxon>
        <taxon>Dictyostelia</taxon>
        <taxon>Dictyosteliales</taxon>
        <taxon>Raperosteliaceae</taxon>
        <taxon>Tieghemostelium</taxon>
    </lineage>
</organism>
<keyword evidence="3" id="KW-1185">Reference proteome</keyword>
<feature type="compositionally biased region" description="Basic and acidic residues" evidence="1">
    <location>
        <begin position="70"/>
        <end position="85"/>
    </location>
</feature>
<dbReference type="InParanoid" id="A0A151Z5J9"/>
<gene>
    <name evidence="2" type="ORF">DLAC_10302</name>
</gene>
<name>A0A151Z5J9_TIELA</name>
<dbReference type="Pfam" id="PF08524">
    <property type="entry name" value="rRNA_processing"/>
    <property type="match status" value="1"/>
</dbReference>
<evidence type="ECO:0000313" key="3">
    <source>
        <dbReference type="Proteomes" id="UP000076078"/>
    </source>
</evidence>
<evidence type="ECO:0000313" key="2">
    <source>
        <dbReference type="EMBL" id="KYQ89074.1"/>
    </source>
</evidence>
<accession>A0A151Z5J9</accession>
<feature type="compositionally biased region" description="Basic residues" evidence="1">
    <location>
        <begin position="222"/>
        <end position="236"/>
    </location>
</feature>
<evidence type="ECO:0008006" key="4">
    <source>
        <dbReference type="Google" id="ProtNLM"/>
    </source>
</evidence>
<feature type="compositionally biased region" description="Low complexity" evidence="1">
    <location>
        <begin position="123"/>
        <end position="132"/>
    </location>
</feature>
<sequence length="255" mass="29739">MSAPLNNRQKKELFKKRGLVSTKKSDNSTLSIDRFSKAKNTVYVNKEKIEAKKKENKIQFQYKKNREKHVKTEDIYEKLQKDDPLSRFGLGESSTYDQTLKEENKNKNNRIRGDKKRKKMDDNNSSTNNNIDNEQEDVDEDEVDNSSSKKKLKLDSNNKKDKDEVEKDVNKKEDTEEIKIKGGSATERFKQARAEYIKMKAEKEARIKEAAVKKAESEAKQAAKKKEKKFLQKRTSKGQPIMKNLMNNLLKKIQE</sequence>
<dbReference type="InterPro" id="IPR013730">
    <property type="entry name" value="Fyv7/TAP26"/>
</dbReference>
<dbReference type="OMA" id="GQPIMSN"/>
<dbReference type="Proteomes" id="UP000076078">
    <property type="component" value="Unassembled WGS sequence"/>
</dbReference>
<reference evidence="2 3" key="1">
    <citation type="submission" date="2015-12" db="EMBL/GenBank/DDBJ databases">
        <title>Dictyostelia acquired genes for synthesis and detection of signals that induce cell-type specialization by lateral gene transfer from prokaryotes.</title>
        <authorList>
            <person name="Gloeckner G."/>
            <person name="Schaap P."/>
        </authorList>
    </citation>
    <scope>NUCLEOTIDE SEQUENCE [LARGE SCALE GENOMIC DNA]</scope>
    <source>
        <strain evidence="2 3">TK</strain>
    </source>
</reference>
<comment type="caution">
    <text evidence="2">The sequence shown here is derived from an EMBL/GenBank/DDBJ whole genome shotgun (WGS) entry which is preliminary data.</text>
</comment>
<feature type="region of interest" description="Disordered" evidence="1">
    <location>
        <begin position="64"/>
        <end position="177"/>
    </location>
</feature>